<dbReference type="SMART" id="SM00961">
    <property type="entry name" value="RuBisCO_small"/>
    <property type="match status" value="1"/>
</dbReference>
<evidence type="ECO:0000256" key="5">
    <source>
        <dbReference type="ARBA" id="ARBA00023238"/>
    </source>
</evidence>
<dbReference type="PANTHER" id="PTHR31262:SF0">
    <property type="entry name" value="RIBULOSE BISPHOSPHATE CARBOXYLASE SMALL SUBUNIT, CHLOROPLASTIC 1"/>
    <property type="match status" value="1"/>
</dbReference>
<dbReference type="GeneID" id="23616971"/>
<dbReference type="PRINTS" id="PR00152">
    <property type="entry name" value="RUBISCOSMALL"/>
</dbReference>
<dbReference type="InterPro" id="IPR024681">
    <property type="entry name" value="RuBisCO_ssu"/>
</dbReference>
<evidence type="ECO:0000256" key="10">
    <source>
        <dbReference type="RuleBase" id="RU003627"/>
    </source>
</evidence>
<dbReference type="AlphaFoldDB" id="A0A087SAW7"/>
<dbReference type="GO" id="GO:0009507">
    <property type="term" value="C:chloroplast"/>
    <property type="evidence" value="ECO:0007669"/>
    <property type="project" value="UniProtKB-SubCell"/>
</dbReference>
<accession>A0A087SAW7</accession>
<comment type="similarity">
    <text evidence="9 10">Belongs to the RuBisCO small chain family.</text>
</comment>
<comment type="subcellular location">
    <subcellularLocation>
        <location evidence="9">Plastid</location>
        <location evidence="9">Chloroplast</location>
    </subcellularLocation>
</comment>
<dbReference type="STRING" id="3075.A0A087SAW7"/>
<comment type="miscellaneous">
    <text evidence="9">The basic functional RuBisCO is composed of a large chain homodimer in a 'head-to-tail' conformation. In form I RuBisCO this homodimer is arranged in a barrel-like tetramer with the small subunits forming a tetrameric 'cap' on each end of the 'barrel'.</text>
</comment>
<dbReference type="GO" id="GO:0009853">
    <property type="term" value="P:photorespiration"/>
    <property type="evidence" value="ECO:0007669"/>
    <property type="project" value="UniProtKB-UniRule"/>
</dbReference>
<dbReference type="InterPro" id="IPR000894">
    <property type="entry name" value="RuBisCO_ssu_dom"/>
</dbReference>
<dbReference type="EMBL" id="KL662082">
    <property type="protein sequence ID" value="KFM22871.1"/>
    <property type="molecule type" value="Genomic_DNA"/>
</dbReference>
<evidence type="ECO:0000256" key="8">
    <source>
        <dbReference type="ARBA" id="ARBA00055447"/>
    </source>
</evidence>
<organism evidence="12 13">
    <name type="scientific">Auxenochlorella protothecoides</name>
    <name type="common">Green microalga</name>
    <name type="synonym">Chlorella protothecoides</name>
    <dbReference type="NCBI Taxonomy" id="3075"/>
    <lineage>
        <taxon>Eukaryota</taxon>
        <taxon>Viridiplantae</taxon>
        <taxon>Chlorophyta</taxon>
        <taxon>core chlorophytes</taxon>
        <taxon>Trebouxiophyceae</taxon>
        <taxon>Chlorellales</taxon>
        <taxon>Chlorellaceae</taxon>
        <taxon>Auxenochlorella</taxon>
    </lineage>
</organism>
<protein>
    <recommendedName>
        <fullName evidence="9">Ribulose bisphosphate carboxylase small subunit, chloroplastic</fullName>
        <shortName evidence="9">RuBisCO small subunit</shortName>
    </recommendedName>
</protein>
<dbReference type="InterPro" id="IPR036385">
    <property type="entry name" value="RuBisCO_ssu_sf"/>
</dbReference>
<dbReference type="SUPFAM" id="SSF55239">
    <property type="entry name" value="RuBisCO, small subunit"/>
    <property type="match status" value="1"/>
</dbReference>
<keyword evidence="5 9" id="KW-0601">Photorespiration</keyword>
<evidence type="ECO:0000256" key="9">
    <source>
        <dbReference type="HAMAP-Rule" id="MF_00860"/>
    </source>
</evidence>
<evidence type="ECO:0000256" key="7">
    <source>
        <dbReference type="ARBA" id="ARBA00038826"/>
    </source>
</evidence>
<evidence type="ECO:0000313" key="12">
    <source>
        <dbReference type="EMBL" id="KFM22871.1"/>
    </source>
</evidence>
<dbReference type="Gene3D" id="3.30.190.10">
    <property type="entry name" value="Ribulose bisphosphate carboxylase, small subunit"/>
    <property type="match status" value="1"/>
</dbReference>
<evidence type="ECO:0000256" key="6">
    <source>
        <dbReference type="ARBA" id="ARBA00023300"/>
    </source>
</evidence>
<keyword evidence="2 9" id="KW-0602">Photosynthesis</keyword>
<dbReference type="KEGG" id="apro:F751_5580"/>
<dbReference type="PANTHER" id="PTHR31262">
    <property type="entry name" value="RIBULOSE BISPHOSPHATE CARBOXYLASE SMALL CHAIN 1, CHLOROPLASTIC"/>
    <property type="match status" value="1"/>
</dbReference>
<name>A0A087SAW7_AUXPR</name>
<comment type="function">
    <text evidence="8 9 10">RuBisCO catalyzes two reactions: the carboxylation of D-ribulose 1,5-bisphosphate, the primary event in carbon dioxide fixation, as well as the oxidative fragmentation of the pentose substrate. Both reactions occur simultaneously and in competition at the same active site. Although the small subunit is not catalytic it is essential for maximal activity.</text>
</comment>
<keyword evidence="3 9" id="KW-0113">Calvin cycle</keyword>
<evidence type="ECO:0000259" key="11">
    <source>
        <dbReference type="SMART" id="SM00961"/>
    </source>
</evidence>
<dbReference type="Proteomes" id="UP000028924">
    <property type="component" value="Unassembled WGS sequence"/>
</dbReference>
<evidence type="ECO:0000256" key="2">
    <source>
        <dbReference type="ARBA" id="ARBA00022531"/>
    </source>
</evidence>
<dbReference type="OrthoDB" id="565292at2759"/>
<reference evidence="12 13" key="1">
    <citation type="journal article" date="2014" name="BMC Genomics">
        <title>Oil accumulation mechanisms of the oleaginous microalga Chlorella protothecoides revealed through its genome, transcriptomes, and proteomes.</title>
        <authorList>
            <person name="Gao C."/>
            <person name="Wang Y."/>
            <person name="Shen Y."/>
            <person name="Yan D."/>
            <person name="He X."/>
            <person name="Dai J."/>
            <person name="Wu Q."/>
        </authorList>
    </citation>
    <scope>NUCLEOTIDE SEQUENCE [LARGE SCALE GENOMIC DNA]</scope>
    <source>
        <strain evidence="12 13">0710</strain>
    </source>
</reference>
<keyword evidence="6 9" id="KW-0120">Carbon dioxide fixation</keyword>
<keyword evidence="13" id="KW-1185">Reference proteome</keyword>
<evidence type="ECO:0000256" key="4">
    <source>
        <dbReference type="ARBA" id="ARBA00022640"/>
    </source>
</evidence>
<dbReference type="GO" id="GO:0019253">
    <property type="term" value="P:reductive pentose-phosphate cycle"/>
    <property type="evidence" value="ECO:0007669"/>
    <property type="project" value="UniProtKB-UniRule"/>
</dbReference>
<keyword evidence="4 9" id="KW-0934">Plastid</keyword>
<dbReference type="Pfam" id="PF00101">
    <property type="entry name" value="RuBisCO_small"/>
    <property type="match status" value="1"/>
</dbReference>
<dbReference type="GO" id="GO:0016984">
    <property type="term" value="F:ribulose-bisphosphate carboxylase activity"/>
    <property type="evidence" value="ECO:0007669"/>
    <property type="project" value="UniProtKB-UniRule"/>
</dbReference>
<dbReference type="HAMAP" id="MF_00859">
    <property type="entry name" value="RuBisCO_S_bact"/>
    <property type="match status" value="1"/>
</dbReference>
<dbReference type="RefSeq" id="XP_011395737.1">
    <property type="nucleotide sequence ID" value="XM_011397435.1"/>
</dbReference>
<keyword evidence="1 9" id="KW-0150">Chloroplast</keyword>
<evidence type="ECO:0000256" key="1">
    <source>
        <dbReference type="ARBA" id="ARBA00022528"/>
    </source>
</evidence>
<gene>
    <name evidence="9" type="primary">RBCS</name>
    <name evidence="12" type="ORF">F751_5580</name>
</gene>
<evidence type="ECO:0000313" key="13">
    <source>
        <dbReference type="Proteomes" id="UP000028924"/>
    </source>
</evidence>
<feature type="domain" description="Ribulose bisphosphate carboxylase small subunit" evidence="11">
    <location>
        <begin position="74"/>
        <end position="189"/>
    </location>
</feature>
<sequence>MHFPGPFAPPPSPLPRLATLSIYASAAVCLPVGRTASTTRSQPRVVSRRAPFVSNGNIKRTTAMLVWTPTNNKMFETFSFLPPLSDDQISRQVDYIISNKWIPCLEFIDDPFPYVAQENTIRMGAVASNYYDNRYWTMWKLPMFGCNDGSQVLTEVGNCRKAFPDAYIRLVAFDNVRQVQIGGFLVHRPPSANDFQPTDKRSV</sequence>
<proteinExistence type="inferred from homology"/>
<comment type="subunit">
    <text evidence="7 9 10">Heterohexadecamer of 8 large and 8 small subunits.</text>
</comment>
<dbReference type="eggNOG" id="ENOG502QTPB">
    <property type="taxonomic scope" value="Eukaryota"/>
</dbReference>
<dbReference type="CDD" id="cd03527">
    <property type="entry name" value="RuBisCO_small"/>
    <property type="match status" value="1"/>
</dbReference>
<dbReference type="FunFam" id="3.30.190.10:FF:000001">
    <property type="entry name" value="Ribulose bisphosphate carboxylase small chain, chloroplastic"/>
    <property type="match status" value="1"/>
</dbReference>
<evidence type="ECO:0000256" key="3">
    <source>
        <dbReference type="ARBA" id="ARBA00022567"/>
    </source>
</evidence>